<keyword evidence="1" id="KW-0175">Coiled coil</keyword>
<comment type="caution">
    <text evidence="3">The sequence shown here is derived from an EMBL/GenBank/DDBJ whole genome shotgun (WGS) entry which is preliminary data.</text>
</comment>
<keyword evidence="4" id="KW-1185">Reference proteome</keyword>
<name>A0ABW5FL16_9BACL</name>
<feature type="compositionally biased region" description="Basic and acidic residues" evidence="2">
    <location>
        <begin position="115"/>
        <end position="136"/>
    </location>
</feature>
<organism evidence="3 4">
    <name type="scientific">Paenibacillus rhizoplanae</name>
    <dbReference type="NCBI Taxonomy" id="1917181"/>
    <lineage>
        <taxon>Bacteria</taxon>
        <taxon>Bacillati</taxon>
        <taxon>Bacillota</taxon>
        <taxon>Bacilli</taxon>
        <taxon>Bacillales</taxon>
        <taxon>Paenibacillaceae</taxon>
        <taxon>Paenibacillus</taxon>
    </lineage>
</organism>
<sequence>MNFLQRIKDGASRVSEKAQSSVEVSKLNGQISDIEHEMQVEFLKMGKLFYEGYRSRDMSVAEGQMIELARGCNKLQEQIEGVRSRIAELRNERLCACGQIVAMDANFCPHCGRKLEARKPEGRGPEEQEISLRKEPSSAAAAAAAPPAVTVHTVLEHEDEEDQYYGEEELTEAERELARRPEARVQYAEVLPEREEEAELEEVDRMVAGSDRSRREADELERERERQLELDRRIRDWKASEPDEERVAGDADTREIVNCQICRADLPKGSMWCPRCGSEQI</sequence>
<feature type="compositionally biased region" description="Low complexity" evidence="2">
    <location>
        <begin position="137"/>
        <end position="147"/>
    </location>
</feature>
<evidence type="ECO:0000313" key="4">
    <source>
        <dbReference type="Proteomes" id="UP001597448"/>
    </source>
</evidence>
<protein>
    <submittedName>
        <fullName evidence="3">Zinc ribbon domain-containing protein</fullName>
    </submittedName>
</protein>
<evidence type="ECO:0000313" key="3">
    <source>
        <dbReference type="EMBL" id="MFD2414497.1"/>
    </source>
</evidence>
<dbReference type="RefSeq" id="WP_209994571.1">
    <property type="nucleotide sequence ID" value="NZ_JBHSVQ010000001.1"/>
</dbReference>
<evidence type="ECO:0000256" key="2">
    <source>
        <dbReference type="SAM" id="MobiDB-lite"/>
    </source>
</evidence>
<accession>A0ABW5FL16</accession>
<reference evidence="4" key="1">
    <citation type="journal article" date="2019" name="Int. J. Syst. Evol. Microbiol.">
        <title>The Global Catalogue of Microorganisms (GCM) 10K type strain sequencing project: providing services to taxonomists for standard genome sequencing and annotation.</title>
        <authorList>
            <consortium name="The Broad Institute Genomics Platform"/>
            <consortium name="The Broad Institute Genome Sequencing Center for Infectious Disease"/>
            <person name="Wu L."/>
            <person name="Ma J."/>
        </authorList>
    </citation>
    <scope>NUCLEOTIDE SEQUENCE [LARGE SCALE GENOMIC DNA]</scope>
    <source>
        <strain evidence="4">CCM 8725</strain>
    </source>
</reference>
<gene>
    <name evidence="3" type="ORF">ACFSX3_32110</name>
</gene>
<feature type="coiled-coil region" evidence="1">
    <location>
        <begin position="203"/>
        <end position="230"/>
    </location>
</feature>
<proteinExistence type="predicted"/>
<feature type="region of interest" description="Disordered" evidence="2">
    <location>
        <begin position="115"/>
        <end position="147"/>
    </location>
</feature>
<dbReference type="EMBL" id="JBHUKY010000104">
    <property type="protein sequence ID" value="MFD2414497.1"/>
    <property type="molecule type" value="Genomic_DNA"/>
</dbReference>
<evidence type="ECO:0000256" key="1">
    <source>
        <dbReference type="SAM" id="Coils"/>
    </source>
</evidence>
<dbReference type="Proteomes" id="UP001597448">
    <property type="component" value="Unassembled WGS sequence"/>
</dbReference>